<keyword evidence="6" id="KW-0408">Iron</keyword>
<evidence type="ECO:0000259" key="13">
    <source>
        <dbReference type="PROSITE" id="PS51674"/>
    </source>
</evidence>
<evidence type="ECO:0000256" key="4">
    <source>
        <dbReference type="ARBA" id="ARBA00022485"/>
    </source>
</evidence>
<evidence type="ECO:0000256" key="1">
    <source>
        <dbReference type="ARBA" id="ARBA00001966"/>
    </source>
</evidence>
<dbReference type="Proteomes" id="UP001150259">
    <property type="component" value="Unassembled WGS sequence"/>
</dbReference>
<dbReference type="RefSeq" id="WP_272463028.1">
    <property type="nucleotide sequence ID" value="NZ_JAPFQL010000068.1"/>
</dbReference>
<keyword evidence="4" id="KW-0004">4Fe-4S</keyword>
<evidence type="ECO:0000256" key="2">
    <source>
        <dbReference type="ARBA" id="ARBA00004496"/>
    </source>
</evidence>
<protein>
    <submittedName>
        <fullName evidence="14">WhiB family transcriptional regulator</fullName>
    </submittedName>
</protein>
<evidence type="ECO:0000313" key="15">
    <source>
        <dbReference type="Proteomes" id="UP001150259"/>
    </source>
</evidence>
<keyword evidence="5" id="KW-0479">Metal-binding</keyword>
<dbReference type="InterPro" id="IPR003482">
    <property type="entry name" value="Whib"/>
</dbReference>
<keyword evidence="10" id="KW-1015">Disulfide bond</keyword>
<keyword evidence="15" id="KW-1185">Reference proteome</keyword>
<evidence type="ECO:0000256" key="8">
    <source>
        <dbReference type="ARBA" id="ARBA00023015"/>
    </source>
</evidence>
<dbReference type="PANTHER" id="PTHR38839:SF2">
    <property type="entry name" value="TRANSCRIPTIONAL REGULATOR WHIB7-RELATED"/>
    <property type="match status" value="1"/>
</dbReference>
<evidence type="ECO:0000256" key="7">
    <source>
        <dbReference type="ARBA" id="ARBA00023014"/>
    </source>
</evidence>
<sequence>MSRHRINLTTRPLRAEAARARSRDPLDGRAFTAATEHPLVLGEITPPCTAEDPELFWPATESEVALAKAVCRGCPVRRSCLAVAQERREWGVWGGELLGRGRPTKDLPGNVRPPQHRVTESA</sequence>
<gene>
    <name evidence="14" type="ORF">OO014_14440</name>
</gene>
<evidence type="ECO:0000256" key="3">
    <source>
        <dbReference type="ARBA" id="ARBA00006597"/>
    </source>
</evidence>
<dbReference type="PROSITE" id="PS51674">
    <property type="entry name" value="4FE4S_WBL"/>
    <property type="match status" value="1"/>
</dbReference>
<name>A0ABT5GKN3_9MICO</name>
<proteinExistence type="inferred from homology"/>
<keyword evidence="7" id="KW-0411">Iron-sulfur</keyword>
<dbReference type="Pfam" id="PF02467">
    <property type="entry name" value="Whib"/>
    <property type="match status" value="1"/>
</dbReference>
<dbReference type="EMBL" id="JAPFQL010000068">
    <property type="protein sequence ID" value="MDC5698455.1"/>
    <property type="molecule type" value="Genomic_DNA"/>
</dbReference>
<evidence type="ECO:0000256" key="5">
    <source>
        <dbReference type="ARBA" id="ARBA00022723"/>
    </source>
</evidence>
<evidence type="ECO:0000313" key="14">
    <source>
        <dbReference type="EMBL" id="MDC5698455.1"/>
    </source>
</evidence>
<comment type="similarity">
    <text evidence="3">Belongs to the WhiB family.</text>
</comment>
<dbReference type="InterPro" id="IPR034768">
    <property type="entry name" value="4FE4S_WBL"/>
</dbReference>
<dbReference type="PANTHER" id="PTHR38839">
    <property type="entry name" value="TRANSCRIPTIONAL REGULATOR WHID-RELATED"/>
    <property type="match status" value="1"/>
</dbReference>
<evidence type="ECO:0000256" key="9">
    <source>
        <dbReference type="ARBA" id="ARBA00023125"/>
    </source>
</evidence>
<feature type="region of interest" description="Disordered" evidence="12">
    <location>
        <begin position="98"/>
        <end position="122"/>
    </location>
</feature>
<reference evidence="14 15" key="1">
    <citation type="submission" date="2022-11" db="EMBL/GenBank/DDBJ databases">
        <title>Anaerobic phenanthrene biodegradation by a DNRA strain PheN6.</title>
        <authorList>
            <person name="Zhang Z."/>
        </authorList>
    </citation>
    <scope>NUCLEOTIDE SEQUENCE [LARGE SCALE GENOMIC DNA]</scope>
    <source>
        <strain evidence="14 15">PheN6</strain>
    </source>
</reference>
<organism evidence="14 15">
    <name type="scientific">Intrasporangium calvum</name>
    <dbReference type="NCBI Taxonomy" id="53358"/>
    <lineage>
        <taxon>Bacteria</taxon>
        <taxon>Bacillati</taxon>
        <taxon>Actinomycetota</taxon>
        <taxon>Actinomycetes</taxon>
        <taxon>Micrococcales</taxon>
        <taxon>Intrasporangiaceae</taxon>
        <taxon>Intrasporangium</taxon>
    </lineage>
</organism>
<evidence type="ECO:0000256" key="10">
    <source>
        <dbReference type="ARBA" id="ARBA00023157"/>
    </source>
</evidence>
<evidence type="ECO:0000256" key="11">
    <source>
        <dbReference type="ARBA" id="ARBA00023163"/>
    </source>
</evidence>
<keyword evidence="9" id="KW-0238">DNA-binding</keyword>
<comment type="caution">
    <text evidence="14">The sequence shown here is derived from an EMBL/GenBank/DDBJ whole genome shotgun (WGS) entry which is preliminary data.</text>
</comment>
<comment type="cofactor">
    <cofactor evidence="1">
        <name>[4Fe-4S] cluster</name>
        <dbReference type="ChEBI" id="CHEBI:49883"/>
    </cofactor>
</comment>
<evidence type="ECO:0000256" key="6">
    <source>
        <dbReference type="ARBA" id="ARBA00023004"/>
    </source>
</evidence>
<evidence type="ECO:0000256" key="12">
    <source>
        <dbReference type="SAM" id="MobiDB-lite"/>
    </source>
</evidence>
<feature type="domain" description="4Fe-4S Wbl-type" evidence="13">
    <location>
        <begin position="47"/>
        <end position="103"/>
    </location>
</feature>
<keyword evidence="11" id="KW-0804">Transcription</keyword>
<comment type="subcellular location">
    <subcellularLocation>
        <location evidence="2">Cytoplasm</location>
    </subcellularLocation>
</comment>
<accession>A0ABT5GKN3</accession>
<keyword evidence="8" id="KW-0805">Transcription regulation</keyword>